<sequence length="68" mass="7391">MKCSEFVSLGATEMELLECLAGGGMTTIAIRIPVNFKEAAAEEAALRRISFSAFSRMCMIDELTKGNK</sequence>
<proteinExistence type="predicted"/>
<dbReference type="AlphaFoldDB" id="A0A100YX77"/>
<comment type="caution">
    <text evidence="1">The sequence shown here is derived from an EMBL/GenBank/DDBJ whole genome shotgun (WGS) entry which is preliminary data.</text>
</comment>
<gene>
    <name evidence="1" type="ORF">AUL39_03230</name>
</gene>
<dbReference type="Proteomes" id="UP000054078">
    <property type="component" value="Unassembled WGS sequence"/>
</dbReference>
<dbReference type="EMBL" id="LOJF01000001">
    <property type="protein sequence ID" value="KUH59347.1"/>
    <property type="molecule type" value="Genomic_DNA"/>
</dbReference>
<reference evidence="1 2" key="1">
    <citation type="submission" date="2015-12" db="EMBL/GenBank/DDBJ databases">
        <title>Draft Genome Sequence of Olsenella scatoligenes SK9K4T; a Producer of 3-Methylindole- (skatole) and 4-Methylphenol- (p-cresol) Isolated from Pig Feces.</title>
        <authorList>
            <person name="Li X."/>
            <person name="Borg B."/>
            <person name="Canibe N."/>
        </authorList>
    </citation>
    <scope>NUCLEOTIDE SEQUENCE [LARGE SCALE GENOMIC DNA]</scope>
    <source>
        <strain evidence="1 2">SK9K4</strain>
    </source>
</reference>
<evidence type="ECO:0000313" key="1">
    <source>
        <dbReference type="EMBL" id="KUH59347.1"/>
    </source>
</evidence>
<organism evidence="1 2">
    <name type="scientific">Tractidigestivibacter scatoligenes</name>
    <name type="common">Olsenella scatoligenes</name>
    <dbReference type="NCBI Taxonomy" id="1299998"/>
    <lineage>
        <taxon>Bacteria</taxon>
        <taxon>Bacillati</taxon>
        <taxon>Actinomycetota</taxon>
        <taxon>Coriobacteriia</taxon>
        <taxon>Coriobacteriales</taxon>
        <taxon>Atopobiaceae</taxon>
        <taxon>Tractidigestivibacter</taxon>
    </lineage>
</organism>
<keyword evidence="2" id="KW-1185">Reference proteome</keyword>
<protein>
    <submittedName>
        <fullName evidence="1">Uncharacterized protein</fullName>
    </submittedName>
</protein>
<name>A0A100YX77_TRASO</name>
<accession>A0A100YX77</accession>
<dbReference type="OrthoDB" id="3174959at2"/>
<evidence type="ECO:0000313" key="2">
    <source>
        <dbReference type="Proteomes" id="UP000054078"/>
    </source>
</evidence>